<dbReference type="EMBL" id="QTTN01000032">
    <property type="protein sequence ID" value="REE69606.1"/>
    <property type="molecule type" value="Genomic_DNA"/>
</dbReference>
<feature type="transmembrane region" description="Helical" evidence="1">
    <location>
        <begin position="9"/>
        <end position="32"/>
    </location>
</feature>
<organism evidence="2 3">
    <name type="scientific">Paenibacillus taihuensis</name>
    <dbReference type="NCBI Taxonomy" id="1156355"/>
    <lineage>
        <taxon>Bacteria</taxon>
        <taxon>Bacillati</taxon>
        <taxon>Bacillota</taxon>
        <taxon>Bacilli</taxon>
        <taxon>Bacillales</taxon>
        <taxon>Paenibacillaceae</taxon>
        <taxon>Paenibacillus</taxon>
    </lineage>
</organism>
<protein>
    <submittedName>
        <fullName evidence="2">Uncharacterized protein</fullName>
    </submittedName>
</protein>
<keyword evidence="1" id="KW-0812">Transmembrane</keyword>
<evidence type="ECO:0000313" key="2">
    <source>
        <dbReference type="EMBL" id="REE69606.1"/>
    </source>
</evidence>
<keyword evidence="3" id="KW-1185">Reference proteome</keyword>
<reference evidence="2 3" key="1">
    <citation type="submission" date="2018-08" db="EMBL/GenBank/DDBJ databases">
        <title>Genomic Encyclopedia of Type Strains, Phase III (KMG-III): the genomes of soil and plant-associated and newly described type strains.</title>
        <authorList>
            <person name="Whitman W."/>
        </authorList>
    </citation>
    <scope>NUCLEOTIDE SEQUENCE [LARGE SCALE GENOMIC DNA]</scope>
    <source>
        <strain evidence="2 3">CGMCC 1.10966</strain>
    </source>
</reference>
<accession>A0A3D9R3F0</accession>
<sequence>MNTGKAVRLLLLGFVIAVVAIGLLPFLIVYSWSDLYGLSDMDPASTPVAFLQKMLK</sequence>
<dbReference type="RefSeq" id="WP_181909714.1">
    <property type="nucleotide sequence ID" value="NZ_QTTN01000032.1"/>
</dbReference>
<proteinExistence type="predicted"/>
<gene>
    <name evidence="2" type="ORF">A8990_1322</name>
</gene>
<keyword evidence="1" id="KW-1133">Transmembrane helix</keyword>
<evidence type="ECO:0000256" key="1">
    <source>
        <dbReference type="SAM" id="Phobius"/>
    </source>
</evidence>
<comment type="caution">
    <text evidence="2">The sequence shown here is derived from an EMBL/GenBank/DDBJ whole genome shotgun (WGS) entry which is preliminary data.</text>
</comment>
<dbReference type="AlphaFoldDB" id="A0A3D9R3F0"/>
<keyword evidence="1" id="KW-0472">Membrane</keyword>
<evidence type="ECO:0000313" key="3">
    <source>
        <dbReference type="Proteomes" id="UP000256304"/>
    </source>
</evidence>
<name>A0A3D9R3F0_9BACL</name>
<dbReference type="Proteomes" id="UP000256304">
    <property type="component" value="Unassembled WGS sequence"/>
</dbReference>